<dbReference type="AlphaFoldDB" id="A0A4U5MEI6"/>
<reference evidence="1 2" key="2">
    <citation type="journal article" date="2019" name="G3 (Bethesda)">
        <title>Hybrid Assembly of the Genome of the Entomopathogenic Nematode Steinernema carpocapsae Identifies the X-Chromosome.</title>
        <authorList>
            <person name="Serra L."/>
            <person name="Macchietto M."/>
            <person name="Macias-Munoz A."/>
            <person name="McGill C.J."/>
            <person name="Rodriguez I.M."/>
            <person name="Rodriguez B."/>
            <person name="Murad R."/>
            <person name="Mortazavi A."/>
        </authorList>
    </citation>
    <scope>NUCLEOTIDE SEQUENCE [LARGE SCALE GENOMIC DNA]</scope>
    <source>
        <strain evidence="1 2">ALL</strain>
    </source>
</reference>
<evidence type="ECO:0000313" key="2">
    <source>
        <dbReference type="Proteomes" id="UP000298663"/>
    </source>
</evidence>
<proteinExistence type="predicted"/>
<organism evidence="1 2">
    <name type="scientific">Steinernema carpocapsae</name>
    <name type="common">Entomopathogenic nematode</name>
    <dbReference type="NCBI Taxonomy" id="34508"/>
    <lineage>
        <taxon>Eukaryota</taxon>
        <taxon>Metazoa</taxon>
        <taxon>Ecdysozoa</taxon>
        <taxon>Nematoda</taxon>
        <taxon>Chromadorea</taxon>
        <taxon>Rhabditida</taxon>
        <taxon>Tylenchina</taxon>
        <taxon>Panagrolaimomorpha</taxon>
        <taxon>Strongyloidoidea</taxon>
        <taxon>Steinernematidae</taxon>
        <taxon>Steinernema</taxon>
    </lineage>
</organism>
<keyword evidence="2" id="KW-1185">Reference proteome</keyword>
<sequence length="289" mass="33645">MDSLPNVFYEECNALLLSMHNPFELSIVKPKVVLPSFRPWSNEMITVQLTIQPDYYEVSCYINAGGVRFSLEEAFRHQRSFKVFRLHLVGHFCRRGLPIDLGKIKKIIGCSHLFPVTEFFDYGEWTVTKEAIYDFLQENETAFKPRNKMHIAILSEWNSAFLTKQMSYRLLASLQIPATIFKNRILATQIFEDFFESPFSKEVIVFLNEKAGIFDCFPLLAKVWMKCSLPKNSKKHVEFPGKLKPERVPESVENVTIDSEQEVINEYGASYWIHIQPSFRQFPENHLAS</sequence>
<gene>
    <name evidence="1" type="ORF">L596_023710</name>
</gene>
<reference evidence="1 2" key="1">
    <citation type="journal article" date="2015" name="Genome Biol.">
        <title>Comparative genomics of Steinernema reveals deeply conserved gene regulatory networks.</title>
        <authorList>
            <person name="Dillman A.R."/>
            <person name="Macchietto M."/>
            <person name="Porter C.F."/>
            <person name="Rogers A."/>
            <person name="Williams B."/>
            <person name="Antoshechkin I."/>
            <person name="Lee M.M."/>
            <person name="Goodwin Z."/>
            <person name="Lu X."/>
            <person name="Lewis E.E."/>
            <person name="Goodrich-Blair H."/>
            <person name="Stock S.P."/>
            <person name="Adams B.J."/>
            <person name="Sternberg P.W."/>
            <person name="Mortazavi A."/>
        </authorList>
    </citation>
    <scope>NUCLEOTIDE SEQUENCE [LARGE SCALE GENOMIC DNA]</scope>
    <source>
        <strain evidence="1 2">ALL</strain>
    </source>
</reference>
<comment type="caution">
    <text evidence="1">The sequence shown here is derived from an EMBL/GenBank/DDBJ whole genome shotgun (WGS) entry which is preliminary data.</text>
</comment>
<name>A0A4U5MEI6_STECR</name>
<dbReference type="EMBL" id="AZBU02000008">
    <property type="protein sequence ID" value="TKR67578.1"/>
    <property type="molecule type" value="Genomic_DNA"/>
</dbReference>
<dbReference type="Proteomes" id="UP000298663">
    <property type="component" value="Unassembled WGS sequence"/>
</dbReference>
<evidence type="ECO:0000313" key="1">
    <source>
        <dbReference type="EMBL" id="TKR67578.1"/>
    </source>
</evidence>
<accession>A0A4U5MEI6</accession>
<protein>
    <submittedName>
        <fullName evidence="1">Uncharacterized protein</fullName>
    </submittedName>
</protein>